<protein>
    <submittedName>
        <fullName evidence="1">Uncharacterized protein</fullName>
    </submittedName>
</protein>
<organism evidence="1 2">
    <name type="scientific">Pseudomonas abietaniphila</name>
    <dbReference type="NCBI Taxonomy" id="89065"/>
    <lineage>
        <taxon>Bacteria</taxon>
        <taxon>Pseudomonadati</taxon>
        <taxon>Pseudomonadota</taxon>
        <taxon>Gammaproteobacteria</taxon>
        <taxon>Pseudomonadales</taxon>
        <taxon>Pseudomonadaceae</taxon>
        <taxon>Pseudomonas</taxon>
    </lineage>
</organism>
<evidence type="ECO:0000313" key="1">
    <source>
        <dbReference type="EMBL" id="SDH77854.1"/>
    </source>
</evidence>
<keyword evidence="2" id="KW-1185">Reference proteome</keyword>
<proteinExistence type="predicted"/>
<dbReference type="Proteomes" id="UP000182894">
    <property type="component" value="Unassembled WGS sequence"/>
</dbReference>
<sequence length="174" mass="19496">MIGNLSKVDQRLKTYFAVPDKRFEVKSGLSPQEEAVKQRVRQYWADKSIPESKKLEGLNIDLSGFDPRKTSNRQLLEVGTLLAEQGLIDTDLVQSLSNLNAKFDAAGKNITMDTGLNAYEYLTSQFKRLTDPVYNGNEIAEGELIEVNASLSVLMALEKYGKAPRERSLVNIRV</sequence>
<gene>
    <name evidence="1" type="ORF">SAMN05216605_108115</name>
</gene>
<reference evidence="2" key="1">
    <citation type="submission" date="2016-10" db="EMBL/GenBank/DDBJ databases">
        <authorList>
            <person name="Varghese N."/>
            <person name="Submissions S."/>
        </authorList>
    </citation>
    <scope>NUCLEOTIDE SEQUENCE [LARGE SCALE GENOMIC DNA]</scope>
    <source>
        <strain evidence="2">ATCC 700689</strain>
    </source>
</reference>
<dbReference type="RefSeq" id="WP_074753619.1">
    <property type="nucleotide sequence ID" value="NZ_FNCO01000008.1"/>
</dbReference>
<accession>A0A1G8F6U3</accession>
<dbReference type="AlphaFoldDB" id="A0A1G8F6U3"/>
<name>A0A1G8F6U3_9PSED</name>
<evidence type="ECO:0000313" key="2">
    <source>
        <dbReference type="Proteomes" id="UP000182894"/>
    </source>
</evidence>
<dbReference type="EMBL" id="FNCO01000008">
    <property type="protein sequence ID" value="SDH77854.1"/>
    <property type="molecule type" value="Genomic_DNA"/>
</dbReference>
<dbReference type="OrthoDB" id="6932284at2"/>
<dbReference type="STRING" id="89065.SAMN05216605_108115"/>